<keyword evidence="5" id="KW-0539">Nucleus</keyword>
<dbReference type="GO" id="GO:0000981">
    <property type="term" value="F:DNA-binding transcription factor activity, RNA polymerase II-specific"/>
    <property type="evidence" value="ECO:0007669"/>
    <property type="project" value="TreeGrafter"/>
</dbReference>
<dbReference type="GO" id="GO:0000978">
    <property type="term" value="F:RNA polymerase II cis-regulatory region sequence-specific DNA binding"/>
    <property type="evidence" value="ECO:0007669"/>
    <property type="project" value="TreeGrafter"/>
</dbReference>
<accession>A0A8D3CQT3</accession>
<dbReference type="InterPro" id="IPR036236">
    <property type="entry name" value="Znf_C2H2_sf"/>
</dbReference>
<evidence type="ECO:0000256" key="1">
    <source>
        <dbReference type="ARBA" id="ARBA00022723"/>
    </source>
</evidence>
<dbReference type="SUPFAM" id="SSF57667">
    <property type="entry name" value="beta-beta-alpha zinc fingers"/>
    <property type="match status" value="3"/>
</dbReference>
<evidence type="ECO:0000256" key="3">
    <source>
        <dbReference type="ARBA" id="ARBA00022771"/>
    </source>
</evidence>
<dbReference type="GO" id="GO:0008270">
    <property type="term" value="F:zinc ion binding"/>
    <property type="evidence" value="ECO:0007669"/>
    <property type="project" value="UniProtKB-KW"/>
</dbReference>
<reference evidence="9" key="2">
    <citation type="submission" date="2025-08" db="UniProtKB">
        <authorList>
            <consortium name="Ensembl"/>
        </authorList>
    </citation>
    <scope>IDENTIFICATION</scope>
</reference>
<dbReference type="PROSITE" id="PS00028">
    <property type="entry name" value="ZINC_FINGER_C2H2_1"/>
    <property type="match status" value="3"/>
</dbReference>
<dbReference type="GeneTree" id="ENSGT01150000286918"/>
<dbReference type="PROSITE" id="PS50157">
    <property type="entry name" value="ZINC_FINGER_C2H2_2"/>
    <property type="match status" value="4"/>
</dbReference>
<feature type="domain" description="C2H2-type" evidence="8">
    <location>
        <begin position="208"/>
        <end position="241"/>
    </location>
</feature>
<proteinExistence type="predicted"/>
<dbReference type="PANTHER" id="PTHR14003:SF23">
    <property type="entry name" value="ZINC FINGER PROTEIN 143"/>
    <property type="match status" value="1"/>
</dbReference>
<evidence type="ECO:0000256" key="5">
    <source>
        <dbReference type="ARBA" id="ARBA00023242"/>
    </source>
</evidence>
<feature type="region of interest" description="Disordered" evidence="7">
    <location>
        <begin position="1"/>
        <end position="85"/>
    </location>
</feature>
<dbReference type="FunFam" id="3.30.160.60:FF:000912">
    <property type="entry name" value="Zinc finger protein 660"/>
    <property type="match status" value="1"/>
</dbReference>
<name>A0A8D3CQT3_SCOMX</name>
<dbReference type="Pfam" id="PF00096">
    <property type="entry name" value="zf-C2H2"/>
    <property type="match status" value="2"/>
</dbReference>
<reference evidence="9" key="1">
    <citation type="submission" date="2023-05" db="EMBL/GenBank/DDBJ databases">
        <title>High-quality long-read genome of Scophthalmus maximus.</title>
        <authorList>
            <person name="Lien S."/>
            <person name="Martinez P."/>
        </authorList>
    </citation>
    <scope>NUCLEOTIDE SEQUENCE [LARGE SCALE GENOMIC DNA]</scope>
</reference>
<feature type="domain" description="C2H2-type" evidence="8">
    <location>
        <begin position="100"/>
        <end position="122"/>
    </location>
</feature>
<dbReference type="FunFam" id="3.30.160.60:FF:000446">
    <property type="entry name" value="Zinc finger protein"/>
    <property type="match status" value="1"/>
</dbReference>
<protein>
    <recommendedName>
        <fullName evidence="8">C2H2-type domain-containing protein</fullName>
    </recommendedName>
</protein>
<organism evidence="9 10">
    <name type="scientific">Scophthalmus maximus</name>
    <name type="common">Turbot</name>
    <name type="synonym">Psetta maxima</name>
    <dbReference type="NCBI Taxonomy" id="52904"/>
    <lineage>
        <taxon>Eukaryota</taxon>
        <taxon>Metazoa</taxon>
        <taxon>Chordata</taxon>
        <taxon>Craniata</taxon>
        <taxon>Vertebrata</taxon>
        <taxon>Euteleostomi</taxon>
        <taxon>Actinopterygii</taxon>
        <taxon>Neopterygii</taxon>
        <taxon>Teleostei</taxon>
        <taxon>Neoteleostei</taxon>
        <taxon>Acanthomorphata</taxon>
        <taxon>Carangaria</taxon>
        <taxon>Pleuronectiformes</taxon>
        <taxon>Pleuronectoidei</taxon>
        <taxon>Scophthalmidae</taxon>
        <taxon>Scophthalmus</taxon>
    </lineage>
</organism>
<dbReference type="GO" id="GO:0005667">
    <property type="term" value="C:transcription regulator complex"/>
    <property type="evidence" value="ECO:0007669"/>
    <property type="project" value="TreeGrafter"/>
</dbReference>
<evidence type="ECO:0000259" key="8">
    <source>
        <dbReference type="PROSITE" id="PS50157"/>
    </source>
</evidence>
<dbReference type="PANTHER" id="PTHR14003">
    <property type="entry name" value="TRANSCRIPTIONAL REPRESSOR PROTEIN YY"/>
    <property type="match status" value="1"/>
</dbReference>
<dbReference type="GO" id="GO:0000785">
    <property type="term" value="C:chromatin"/>
    <property type="evidence" value="ECO:0007669"/>
    <property type="project" value="TreeGrafter"/>
</dbReference>
<dbReference type="InterPro" id="IPR013087">
    <property type="entry name" value="Znf_C2H2_type"/>
</dbReference>
<evidence type="ECO:0000256" key="7">
    <source>
        <dbReference type="SAM" id="MobiDB-lite"/>
    </source>
</evidence>
<feature type="domain" description="C2H2-type" evidence="8">
    <location>
        <begin position="152"/>
        <end position="179"/>
    </location>
</feature>
<dbReference type="GO" id="GO:0031519">
    <property type="term" value="C:PcG protein complex"/>
    <property type="evidence" value="ECO:0007669"/>
    <property type="project" value="TreeGrafter"/>
</dbReference>
<feature type="compositionally biased region" description="Basic residues" evidence="7">
    <location>
        <begin position="44"/>
        <end position="61"/>
    </location>
</feature>
<keyword evidence="1" id="KW-0479">Metal-binding</keyword>
<evidence type="ECO:0000313" key="10">
    <source>
        <dbReference type="Proteomes" id="UP000694558"/>
    </source>
</evidence>
<feature type="domain" description="C2H2-type" evidence="8">
    <location>
        <begin position="180"/>
        <end position="207"/>
    </location>
</feature>
<feature type="compositionally biased region" description="Basic residues" evidence="7">
    <location>
        <begin position="15"/>
        <end position="26"/>
    </location>
</feature>
<keyword evidence="4" id="KW-0862">Zinc</keyword>
<evidence type="ECO:0000313" key="9">
    <source>
        <dbReference type="Ensembl" id="ENSSMAP00000049641.1"/>
    </source>
</evidence>
<keyword evidence="3 6" id="KW-0863">Zinc-finger</keyword>
<keyword evidence="2" id="KW-0677">Repeat</keyword>
<evidence type="ECO:0000256" key="6">
    <source>
        <dbReference type="PROSITE-ProRule" id="PRU00042"/>
    </source>
</evidence>
<feature type="compositionally biased region" description="Basic and acidic residues" evidence="7">
    <location>
        <begin position="62"/>
        <end position="85"/>
    </location>
</feature>
<dbReference type="Ensembl" id="ENSSMAT00000047334.1">
    <property type="protein sequence ID" value="ENSSMAP00000049641.1"/>
    <property type="gene ID" value="ENSSMAG00000034781.1"/>
</dbReference>
<dbReference type="SMART" id="SM00355">
    <property type="entry name" value="ZnF_C2H2"/>
    <property type="match status" value="5"/>
</dbReference>
<evidence type="ECO:0000256" key="2">
    <source>
        <dbReference type="ARBA" id="ARBA00022737"/>
    </source>
</evidence>
<feature type="compositionally biased region" description="Basic and acidic residues" evidence="7">
    <location>
        <begin position="27"/>
        <end position="43"/>
    </location>
</feature>
<evidence type="ECO:0000256" key="4">
    <source>
        <dbReference type="ARBA" id="ARBA00022833"/>
    </source>
</evidence>
<dbReference type="FunFam" id="3.30.160.60:FF:002343">
    <property type="entry name" value="Zinc finger protein 33A"/>
    <property type="match status" value="1"/>
</dbReference>
<sequence length="251" mass="29533">MQCEHHITAPVVKKQSVKKAKAKNPQKRKELNTEKKKVEGVSDKKRKRKQKNGAGKKRERKQKRDNLENKERRRRKEPAGEDKRFLSMRAENKIFTEEETKCLTCEKVFEHPNQLKTHRKLHGFRYHCGQCEKGFTTGITRHMQMHRGEKNYLCTTCGKSFLSSGELLLHNRSHTGELPYTCPRCGKGFSSKSHLNVHTRSHTGERPYLCTECPKRFLTLNCLKRHTLNLKTLHKHVGELKRRLWAKREKL</sequence>
<dbReference type="Proteomes" id="UP000694558">
    <property type="component" value="Chromosome 2"/>
</dbReference>
<dbReference type="AlphaFoldDB" id="A0A8D3CQT3"/>
<dbReference type="Gene3D" id="3.30.160.60">
    <property type="entry name" value="Classic Zinc Finger"/>
    <property type="match status" value="4"/>
</dbReference>